<dbReference type="Proteomes" id="UP001212803">
    <property type="component" value="Chromosome"/>
</dbReference>
<gene>
    <name evidence="1" type="ORF">O0235_09230</name>
</gene>
<organism evidence="1 2">
    <name type="scientific">Tepidiforma flava</name>
    <dbReference type="NCBI Taxonomy" id="3004094"/>
    <lineage>
        <taxon>Bacteria</taxon>
        <taxon>Bacillati</taxon>
        <taxon>Chloroflexota</taxon>
        <taxon>Tepidiformia</taxon>
        <taxon>Tepidiformales</taxon>
        <taxon>Tepidiformaceae</taxon>
        <taxon>Tepidiforma</taxon>
    </lineage>
</organism>
<evidence type="ECO:0000313" key="1">
    <source>
        <dbReference type="EMBL" id="WBL34976.1"/>
    </source>
</evidence>
<proteinExistence type="predicted"/>
<sequence length="51" mass="5320">MAAFDFGAEEASATTSAAWREFGLQGPRQMGWGTKVSPSGMKKASVVMVGP</sequence>
<dbReference type="EMBL" id="CP115149">
    <property type="protein sequence ID" value="WBL34976.1"/>
    <property type="molecule type" value="Genomic_DNA"/>
</dbReference>
<evidence type="ECO:0000313" key="2">
    <source>
        <dbReference type="Proteomes" id="UP001212803"/>
    </source>
</evidence>
<name>A0ABY7M5C7_9CHLR</name>
<protein>
    <submittedName>
        <fullName evidence="1">Uncharacterized protein</fullName>
    </submittedName>
</protein>
<keyword evidence="2" id="KW-1185">Reference proteome</keyword>
<dbReference type="RefSeq" id="WP_270055504.1">
    <property type="nucleotide sequence ID" value="NZ_CP115149.1"/>
</dbReference>
<accession>A0ABY7M5C7</accession>
<reference evidence="1 2" key="1">
    <citation type="journal article" date="2023" name="ISME J.">
        <title>Thermophilic Dehalococcoidia with unusual traits shed light on an unexpected past.</title>
        <authorList>
            <person name="Palmer M."/>
            <person name="Covington J.K."/>
            <person name="Zhou E.M."/>
            <person name="Thomas S.C."/>
            <person name="Habib N."/>
            <person name="Seymour C.O."/>
            <person name="Lai D."/>
            <person name="Johnston J."/>
            <person name="Hashimi A."/>
            <person name="Jiao J.Y."/>
            <person name="Muok A.R."/>
            <person name="Liu L."/>
            <person name="Xian W.D."/>
            <person name="Zhi X.Y."/>
            <person name="Li M.M."/>
            <person name="Silva L.P."/>
            <person name="Bowen B.P."/>
            <person name="Louie K."/>
            <person name="Briegel A."/>
            <person name="Pett-Ridge J."/>
            <person name="Weber P.K."/>
            <person name="Tocheva E.I."/>
            <person name="Woyke T."/>
            <person name="Northen T.R."/>
            <person name="Mayali X."/>
            <person name="Li W.J."/>
            <person name="Hedlund B.P."/>
        </authorList>
    </citation>
    <scope>NUCLEOTIDE SEQUENCE [LARGE SCALE GENOMIC DNA]</scope>
    <source>
        <strain evidence="1 2">YIM 72310</strain>
    </source>
</reference>